<dbReference type="AlphaFoldDB" id="A0AAN6SX59"/>
<dbReference type="InterPro" id="IPR036412">
    <property type="entry name" value="HAD-like_sf"/>
</dbReference>
<organism evidence="22 23">
    <name type="scientific">Parathielavia hyrcaniae</name>
    <dbReference type="NCBI Taxonomy" id="113614"/>
    <lineage>
        <taxon>Eukaryota</taxon>
        <taxon>Fungi</taxon>
        <taxon>Dikarya</taxon>
        <taxon>Ascomycota</taxon>
        <taxon>Pezizomycotina</taxon>
        <taxon>Sordariomycetes</taxon>
        <taxon>Sordariomycetidae</taxon>
        <taxon>Sordariales</taxon>
        <taxon>Chaetomiaceae</taxon>
        <taxon>Parathielavia</taxon>
    </lineage>
</organism>
<dbReference type="GO" id="GO:0046872">
    <property type="term" value="F:metal ion binding"/>
    <property type="evidence" value="ECO:0007669"/>
    <property type="project" value="UniProtKB-KW"/>
</dbReference>
<dbReference type="EC" id="7.2.2.10" evidence="2"/>
<evidence type="ECO:0000256" key="8">
    <source>
        <dbReference type="ARBA" id="ARBA00022741"/>
    </source>
</evidence>
<keyword evidence="7" id="KW-0479">Metal-binding</keyword>
<dbReference type="SFLD" id="SFLDF00027">
    <property type="entry name" value="p-type_atpase"/>
    <property type="match status" value="1"/>
</dbReference>
<dbReference type="GO" id="GO:0005774">
    <property type="term" value="C:vacuolar membrane"/>
    <property type="evidence" value="ECO:0007669"/>
    <property type="project" value="UniProtKB-SubCell"/>
</dbReference>
<dbReference type="Gene3D" id="3.40.50.1000">
    <property type="entry name" value="HAD superfamily/HAD-like"/>
    <property type="match status" value="1"/>
</dbReference>
<dbReference type="InterPro" id="IPR023298">
    <property type="entry name" value="ATPase_P-typ_TM_dom_sf"/>
</dbReference>
<keyword evidence="15 20" id="KW-0472">Membrane</keyword>
<evidence type="ECO:0000256" key="5">
    <source>
        <dbReference type="ARBA" id="ARBA00022568"/>
    </source>
</evidence>
<dbReference type="FunFam" id="2.70.150.10:FF:000028">
    <property type="entry name" value="Calcium-transporting ATPase"/>
    <property type="match status" value="1"/>
</dbReference>
<evidence type="ECO:0000259" key="21">
    <source>
        <dbReference type="SMART" id="SM00831"/>
    </source>
</evidence>
<dbReference type="InterPro" id="IPR023299">
    <property type="entry name" value="ATPase_P-typ_cyto_dom_N"/>
</dbReference>
<dbReference type="GO" id="GO:0005524">
    <property type="term" value="F:ATP binding"/>
    <property type="evidence" value="ECO:0007669"/>
    <property type="project" value="UniProtKB-KW"/>
</dbReference>
<reference evidence="22" key="1">
    <citation type="journal article" date="2023" name="Mol. Phylogenet. Evol.">
        <title>Genome-scale phylogeny and comparative genomics of the fungal order Sordariales.</title>
        <authorList>
            <person name="Hensen N."/>
            <person name="Bonometti L."/>
            <person name="Westerberg I."/>
            <person name="Brannstrom I.O."/>
            <person name="Guillou S."/>
            <person name="Cros-Aarteil S."/>
            <person name="Calhoun S."/>
            <person name="Haridas S."/>
            <person name="Kuo A."/>
            <person name="Mondo S."/>
            <person name="Pangilinan J."/>
            <person name="Riley R."/>
            <person name="LaButti K."/>
            <person name="Andreopoulos B."/>
            <person name="Lipzen A."/>
            <person name="Chen C."/>
            <person name="Yan M."/>
            <person name="Daum C."/>
            <person name="Ng V."/>
            <person name="Clum A."/>
            <person name="Steindorff A."/>
            <person name="Ohm R.A."/>
            <person name="Martin F."/>
            <person name="Silar P."/>
            <person name="Natvig D.O."/>
            <person name="Lalanne C."/>
            <person name="Gautier V."/>
            <person name="Ament-Velasquez S.L."/>
            <person name="Kruys A."/>
            <person name="Hutchinson M.I."/>
            <person name="Powell A.J."/>
            <person name="Barry K."/>
            <person name="Miller A.N."/>
            <person name="Grigoriev I.V."/>
            <person name="Debuchy R."/>
            <person name="Gladieux P."/>
            <person name="Hiltunen Thoren M."/>
            <person name="Johannesson H."/>
        </authorList>
    </citation>
    <scope>NUCLEOTIDE SEQUENCE</scope>
    <source>
        <strain evidence="22">CBS 757.83</strain>
    </source>
</reference>
<accession>A0AAN6SX59</accession>
<dbReference type="PANTHER" id="PTHR24093:SF369">
    <property type="entry name" value="CALCIUM-TRANSPORTING ATPASE"/>
    <property type="match status" value="1"/>
</dbReference>
<evidence type="ECO:0000256" key="19">
    <source>
        <dbReference type="SAM" id="MobiDB-lite"/>
    </source>
</evidence>
<evidence type="ECO:0000256" key="1">
    <source>
        <dbReference type="ARBA" id="ARBA00004128"/>
    </source>
</evidence>
<evidence type="ECO:0000256" key="11">
    <source>
        <dbReference type="ARBA" id="ARBA00022842"/>
    </source>
</evidence>
<dbReference type="GO" id="GO:0006874">
    <property type="term" value="P:intracellular calcium ion homeostasis"/>
    <property type="evidence" value="ECO:0007669"/>
    <property type="project" value="TreeGrafter"/>
</dbReference>
<dbReference type="SUPFAM" id="SSF56784">
    <property type="entry name" value="HAD-like"/>
    <property type="match status" value="1"/>
</dbReference>
<dbReference type="PRINTS" id="PR00120">
    <property type="entry name" value="HATPASE"/>
</dbReference>
<dbReference type="InterPro" id="IPR004014">
    <property type="entry name" value="ATPase_P-typ_cation-transptr_N"/>
</dbReference>
<feature type="transmembrane region" description="Helical" evidence="20">
    <location>
        <begin position="322"/>
        <end position="343"/>
    </location>
</feature>
<dbReference type="InterPro" id="IPR044492">
    <property type="entry name" value="P_typ_ATPase_HD_dom"/>
</dbReference>
<dbReference type="SUPFAM" id="SSF81660">
    <property type="entry name" value="Metal cation-transporting ATPase, ATP-binding domain N"/>
    <property type="match status" value="1"/>
</dbReference>
<reference evidence="22" key="2">
    <citation type="submission" date="2023-05" db="EMBL/GenBank/DDBJ databases">
        <authorList>
            <consortium name="Lawrence Berkeley National Laboratory"/>
            <person name="Steindorff A."/>
            <person name="Hensen N."/>
            <person name="Bonometti L."/>
            <person name="Westerberg I."/>
            <person name="Brannstrom I.O."/>
            <person name="Guillou S."/>
            <person name="Cros-Aarteil S."/>
            <person name="Calhoun S."/>
            <person name="Haridas S."/>
            <person name="Kuo A."/>
            <person name="Mondo S."/>
            <person name="Pangilinan J."/>
            <person name="Riley R."/>
            <person name="Labutti K."/>
            <person name="Andreopoulos B."/>
            <person name="Lipzen A."/>
            <person name="Chen C."/>
            <person name="Yanf M."/>
            <person name="Daum C."/>
            <person name="Ng V."/>
            <person name="Clum A."/>
            <person name="Ohm R."/>
            <person name="Martin F."/>
            <person name="Silar P."/>
            <person name="Natvig D."/>
            <person name="Lalanne C."/>
            <person name="Gautier V."/>
            <person name="Ament-Velasquez S.L."/>
            <person name="Kruys A."/>
            <person name="Hutchinson M.I."/>
            <person name="Powell A.J."/>
            <person name="Barry K."/>
            <person name="Miller A.N."/>
            <person name="Grigoriev I.V."/>
            <person name="Debuchy R."/>
            <person name="Gladieux P."/>
            <person name="Thoren M.H."/>
            <person name="Johannesson H."/>
        </authorList>
    </citation>
    <scope>NUCLEOTIDE SEQUENCE</scope>
    <source>
        <strain evidence="22">CBS 757.83</strain>
    </source>
</reference>
<evidence type="ECO:0000256" key="10">
    <source>
        <dbReference type="ARBA" id="ARBA00022840"/>
    </source>
</evidence>
<dbReference type="Pfam" id="PF00122">
    <property type="entry name" value="E1-E2_ATPase"/>
    <property type="match status" value="1"/>
</dbReference>
<comment type="catalytic activity">
    <reaction evidence="16">
        <text>Ca(2+)(in) + ATP + H2O = Ca(2+)(out) + ADP + phosphate + H(+)</text>
        <dbReference type="Rhea" id="RHEA:18105"/>
        <dbReference type="ChEBI" id="CHEBI:15377"/>
        <dbReference type="ChEBI" id="CHEBI:15378"/>
        <dbReference type="ChEBI" id="CHEBI:29108"/>
        <dbReference type="ChEBI" id="CHEBI:30616"/>
        <dbReference type="ChEBI" id="CHEBI:43474"/>
        <dbReference type="ChEBI" id="CHEBI:456216"/>
        <dbReference type="EC" id="7.2.2.10"/>
    </reaction>
</comment>
<gene>
    <name evidence="22" type="ORF">N658DRAFT_365012</name>
</gene>
<dbReference type="InterPro" id="IPR018303">
    <property type="entry name" value="ATPase_P-typ_P_site"/>
</dbReference>
<evidence type="ECO:0000256" key="16">
    <source>
        <dbReference type="ARBA" id="ARBA00048694"/>
    </source>
</evidence>
<evidence type="ECO:0000256" key="3">
    <source>
        <dbReference type="ARBA" id="ARBA00022448"/>
    </source>
</evidence>
<evidence type="ECO:0000256" key="20">
    <source>
        <dbReference type="SAM" id="Phobius"/>
    </source>
</evidence>
<keyword evidence="10" id="KW-0067">ATP-binding</keyword>
<evidence type="ECO:0000256" key="14">
    <source>
        <dbReference type="ARBA" id="ARBA00023065"/>
    </source>
</evidence>
<dbReference type="InterPro" id="IPR059000">
    <property type="entry name" value="ATPase_P-type_domA"/>
</dbReference>
<keyword evidence="6 20" id="KW-0812">Transmembrane</keyword>
<keyword evidence="9" id="KW-0106">Calcium</keyword>
<dbReference type="SUPFAM" id="SSF81653">
    <property type="entry name" value="Calcium ATPase, transduction domain A"/>
    <property type="match status" value="1"/>
</dbReference>
<dbReference type="SFLD" id="SFLDS00003">
    <property type="entry name" value="Haloacid_Dehalogenase"/>
    <property type="match status" value="1"/>
</dbReference>
<feature type="transmembrane region" description="Helical" evidence="20">
    <location>
        <begin position="864"/>
        <end position="886"/>
    </location>
</feature>
<sequence>MMLHDEDATGVAVPRNDTVAQNVAAPKLEEKGHGGVQEPGRKLAFSTADLHKLNEARSLAALRACGGLAGLSYGLGTDAKAGLGLDDSYSDRRKAYGENRLPKPKQRSLLQLAWLAFNDKLIFLLTASNVVSLALGIYEAVTDDGEGGGGKLEWIEGVTIAVAILVIVFGQAINDKLRTRKFLQLNAKKDDRDVAVVRSGKNTVISVFDVLVGDLVRLEAGDIVPADGVLVDGFGLQCDESPLSGESEAVAKVPACEAEADGDGDSNGDCFIMSGTRVVHGVGMYLVTAIGTSSVYGKIQMSLHNDVEETPLQHKLGRLAKYIIVNGFIVGSLFFAILLIRWLVQLRDFVGTPQDKGESFLDIFMLSVTVVVIGVPEGLSLAVAVALAFATTRMLKDNNLVRLLRSCETMGNATTICSDKTGTLTQNVMSVVSGVIGKSSGLGLDKQLRASPPGTAGHDGDTKQSESSGSITPGTLHALTARFSADVVELLKQSVALNSTAFEKDGPQTTEFIGSSTESALLRFGCDHLAMGPLAHERASTEVVELFPFNSARKWMAALINTGGKHRMLVKGAPEVILAQCSTILSAPEESGLASEPLTGQLRDDKSSFAHELSSQMLRTVALAYRDFDVWPPAELTLKRDQADDDDGILAETVTPTEPGRADFQALFQQLTFAGILAIRDPLRPEVQDSVRKCQDAGVFVRMVTGDAFETARAIAQECGIYTAGGVSLDGPTFRKLTSQQLDLLLPRLQVLARSSPADKERLVRHLKKLGETVAVTGDGTNDAFALKAADVGFAMGISGTEIAKEASSIILMDDNFASIVKALAWGRTVNDAAKKFVQFQFTINITAAILTIISVLVGDVHDSVFAVIQLLWLNLIMDIFAAAALATDTPTSDLLKRRPEPRNAQIINATMWKMILGQSVYQLVVIFSLHYAGQGLLTLESTDVAEGVRDVQHATLVFNTYMLMQLFNQLK</sequence>
<feature type="region of interest" description="Disordered" evidence="19">
    <location>
        <begin position="447"/>
        <end position="471"/>
    </location>
</feature>
<dbReference type="GO" id="GO:0005886">
    <property type="term" value="C:plasma membrane"/>
    <property type="evidence" value="ECO:0007669"/>
    <property type="project" value="TreeGrafter"/>
</dbReference>
<feature type="domain" description="Cation-transporting P-type ATPase N-terminal" evidence="21">
    <location>
        <begin position="49"/>
        <end position="137"/>
    </location>
</feature>
<dbReference type="PRINTS" id="PR00119">
    <property type="entry name" value="CATATPASE"/>
</dbReference>
<keyword evidence="12" id="KW-1278">Translocase</keyword>
<proteinExistence type="predicted"/>
<dbReference type="Pfam" id="PF08282">
    <property type="entry name" value="Hydrolase_3"/>
    <property type="match status" value="1"/>
</dbReference>
<evidence type="ECO:0000256" key="6">
    <source>
        <dbReference type="ARBA" id="ARBA00022692"/>
    </source>
</evidence>
<keyword evidence="13 20" id="KW-1133">Transmembrane helix</keyword>
<dbReference type="Pfam" id="PF13246">
    <property type="entry name" value="Cation_ATPase"/>
    <property type="match status" value="1"/>
</dbReference>
<dbReference type="InterPro" id="IPR001757">
    <property type="entry name" value="P_typ_ATPase"/>
</dbReference>
<keyword evidence="14" id="KW-0406">Ion transport</keyword>
<dbReference type="PANTHER" id="PTHR24093">
    <property type="entry name" value="CATION TRANSPORTING ATPASE"/>
    <property type="match status" value="1"/>
</dbReference>
<evidence type="ECO:0000256" key="13">
    <source>
        <dbReference type="ARBA" id="ARBA00022989"/>
    </source>
</evidence>
<dbReference type="SFLD" id="SFLDG00002">
    <property type="entry name" value="C1.7:_P-type_atpase_like"/>
    <property type="match status" value="1"/>
</dbReference>
<dbReference type="FunFam" id="3.40.50.1000:FF:000018">
    <property type="entry name" value="Calcium-transporting ATPase"/>
    <property type="match status" value="1"/>
</dbReference>
<evidence type="ECO:0000256" key="9">
    <source>
        <dbReference type="ARBA" id="ARBA00022837"/>
    </source>
</evidence>
<comment type="subcellular location">
    <subcellularLocation>
        <location evidence="1">Vacuole membrane</location>
        <topology evidence="1">Multi-pass membrane protein</topology>
    </subcellularLocation>
</comment>
<evidence type="ECO:0000256" key="17">
    <source>
        <dbReference type="ARBA" id="ARBA00059328"/>
    </source>
</evidence>
<dbReference type="InterPro" id="IPR008250">
    <property type="entry name" value="ATPase_P-typ_transduc_dom_A_sf"/>
</dbReference>
<evidence type="ECO:0000256" key="4">
    <source>
        <dbReference type="ARBA" id="ARBA00022554"/>
    </source>
</evidence>
<dbReference type="Gene3D" id="2.70.150.10">
    <property type="entry name" value="Calcium-transporting ATPase, cytoplasmic transduction domain A"/>
    <property type="match status" value="1"/>
</dbReference>
<evidence type="ECO:0000256" key="15">
    <source>
        <dbReference type="ARBA" id="ARBA00023136"/>
    </source>
</evidence>
<dbReference type="PROSITE" id="PS00154">
    <property type="entry name" value="ATPASE_E1_E2"/>
    <property type="match status" value="1"/>
</dbReference>
<dbReference type="SMART" id="SM00831">
    <property type="entry name" value="Cation_ATPase_N"/>
    <property type="match status" value="1"/>
</dbReference>
<name>A0AAN6SX59_9PEZI</name>
<dbReference type="Gene3D" id="3.40.1110.10">
    <property type="entry name" value="Calcium-transporting ATPase, cytoplasmic domain N"/>
    <property type="match status" value="1"/>
</dbReference>
<dbReference type="NCBIfam" id="TIGR01494">
    <property type="entry name" value="ATPase_P-type"/>
    <property type="match status" value="2"/>
</dbReference>
<dbReference type="Pfam" id="PF00690">
    <property type="entry name" value="Cation_ATPase_N"/>
    <property type="match status" value="1"/>
</dbReference>
<evidence type="ECO:0000256" key="7">
    <source>
        <dbReference type="ARBA" id="ARBA00022723"/>
    </source>
</evidence>
<keyword evidence="8" id="KW-0547">Nucleotide-binding</keyword>
<dbReference type="Pfam" id="PF00689">
    <property type="entry name" value="Cation_ATPase_C"/>
    <property type="match status" value="1"/>
</dbReference>
<keyword evidence="5" id="KW-0109">Calcium transport</keyword>
<feature type="transmembrane region" description="Helical" evidence="20">
    <location>
        <begin position="363"/>
        <end position="390"/>
    </location>
</feature>
<keyword evidence="4" id="KW-0926">Vacuole</keyword>
<feature type="transmembrane region" description="Helical" evidence="20">
    <location>
        <begin position="121"/>
        <end position="142"/>
    </location>
</feature>
<comment type="function">
    <text evidence="17">This magnesium-dependent enzyme catalyzes the hydrolysis of ATP coupled with the transport of calcium. Transports the calcium to the vacuole and participates in the control of the cytosolic free calcium.</text>
</comment>
<dbReference type="InterPro" id="IPR006068">
    <property type="entry name" value="ATPase_P-typ_cation-transptr_C"/>
</dbReference>
<dbReference type="GO" id="GO:0016887">
    <property type="term" value="F:ATP hydrolysis activity"/>
    <property type="evidence" value="ECO:0007669"/>
    <property type="project" value="InterPro"/>
</dbReference>
<evidence type="ECO:0000313" key="23">
    <source>
        <dbReference type="Proteomes" id="UP001305647"/>
    </source>
</evidence>
<evidence type="ECO:0000256" key="12">
    <source>
        <dbReference type="ARBA" id="ARBA00022967"/>
    </source>
</evidence>
<dbReference type="GO" id="GO:0005388">
    <property type="term" value="F:P-type calcium transporter activity"/>
    <property type="evidence" value="ECO:0007669"/>
    <property type="project" value="UniProtKB-EC"/>
</dbReference>
<dbReference type="SUPFAM" id="SSF81665">
    <property type="entry name" value="Calcium ATPase, transmembrane domain M"/>
    <property type="match status" value="1"/>
</dbReference>
<comment type="caution">
    <text evidence="22">The sequence shown here is derived from an EMBL/GenBank/DDBJ whole genome shotgun (WGS) entry which is preliminary data.</text>
</comment>
<evidence type="ECO:0000256" key="18">
    <source>
        <dbReference type="ARBA" id="ARBA00067965"/>
    </source>
</evidence>
<dbReference type="EMBL" id="MU863722">
    <property type="protein sequence ID" value="KAK4096296.1"/>
    <property type="molecule type" value="Genomic_DNA"/>
</dbReference>
<evidence type="ECO:0000313" key="22">
    <source>
        <dbReference type="EMBL" id="KAK4096296.1"/>
    </source>
</evidence>
<dbReference type="InterPro" id="IPR023214">
    <property type="entry name" value="HAD_sf"/>
</dbReference>
<feature type="transmembrane region" description="Helical" evidence="20">
    <location>
        <begin position="837"/>
        <end position="858"/>
    </location>
</feature>
<evidence type="ECO:0000256" key="2">
    <source>
        <dbReference type="ARBA" id="ARBA00012790"/>
    </source>
</evidence>
<feature type="transmembrane region" description="Helical" evidence="20">
    <location>
        <begin position="154"/>
        <end position="173"/>
    </location>
</feature>
<keyword evidence="11" id="KW-0460">Magnesium</keyword>
<dbReference type="Proteomes" id="UP001305647">
    <property type="component" value="Unassembled WGS sequence"/>
</dbReference>
<protein>
    <recommendedName>
        <fullName evidence="18">Calcium-transporting ATPase 2</fullName>
        <ecNumber evidence="2">7.2.2.10</ecNumber>
    </recommendedName>
</protein>
<keyword evidence="3" id="KW-0813">Transport</keyword>
<keyword evidence="23" id="KW-1185">Reference proteome</keyword>
<dbReference type="Gene3D" id="1.20.1110.10">
    <property type="entry name" value="Calcium-transporting ATPase, transmembrane domain"/>
    <property type="match status" value="1"/>
</dbReference>